<proteinExistence type="predicted"/>
<accession>A0ABN1JS20</accession>
<sequence>MTAARFVDVLASQSLWLSALVLVTGLVQRVLLHRFGAGPVLATWWLVPLGLLATWLPAARVPADLALVQWLQSPVIMVPQVRGPHTAPPSSSPAVAIGLAVLWAAGVVTSLAVAWRAQHRYLSSLRRAAVGPWRAPAGSSPAEAGVWHSLLVLPEDFEQRFSPAEQALVLAHEAVHIRQHDNAWRLLALLLCAMHWFNPLAWRAARRFRQHQELACDAAVLRQQPKALATYANALMKSHAPVTEVPTASSAWHSTHPLIERVHMLELHATHAARQPAGRWLAATLAVLGAGAVYATQVQPTEPAAKTTSVMLTLNLINDGLPGGSPQVLTQLGQPATVRVSPKDGTPGASWEIELVTTQLADGRLQVESRYRTGEPAQDVARYTQVMASDQPFQFVVVSDEHVLSGNQTARLLAAR</sequence>
<feature type="transmembrane region" description="Helical" evidence="1">
    <location>
        <begin position="94"/>
        <end position="117"/>
    </location>
</feature>
<feature type="transmembrane region" description="Helical" evidence="1">
    <location>
        <begin position="183"/>
        <end position="202"/>
    </location>
</feature>
<name>A0ABN1JS20_9BURK</name>
<feature type="transmembrane region" description="Helical" evidence="1">
    <location>
        <begin position="15"/>
        <end position="32"/>
    </location>
</feature>
<keyword evidence="4" id="KW-1185">Reference proteome</keyword>
<dbReference type="CDD" id="cd07341">
    <property type="entry name" value="M56_BlaR1_MecR1_like"/>
    <property type="match status" value="1"/>
</dbReference>
<keyword evidence="1" id="KW-0812">Transmembrane</keyword>
<reference evidence="3 4" key="1">
    <citation type="journal article" date="2019" name="Int. J. Syst. Evol. Microbiol.">
        <title>The Global Catalogue of Microorganisms (GCM) 10K type strain sequencing project: providing services to taxonomists for standard genome sequencing and annotation.</title>
        <authorList>
            <consortium name="The Broad Institute Genomics Platform"/>
            <consortium name="The Broad Institute Genome Sequencing Center for Infectious Disease"/>
            <person name="Wu L."/>
            <person name="Ma J."/>
        </authorList>
    </citation>
    <scope>NUCLEOTIDE SEQUENCE [LARGE SCALE GENOMIC DNA]</scope>
    <source>
        <strain evidence="3 4">JCM 15503</strain>
    </source>
</reference>
<feature type="transmembrane region" description="Helical" evidence="1">
    <location>
        <begin position="39"/>
        <end position="58"/>
    </location>
</feature>
<protein>
    <submittedName>
        <fullName evidence="3">TonB family protein</fullName>
    </submittedName>
</protein>
<dbReference type="EMBL" id="BAAAEW010000006">
    <property type="protein sequence ID" value="GAA0745543.1"/>
    <property type="molecule type" value="Genomic_DNA"/>
</dbReference>
<dbReference type="RefSeq" id="WP_141286567.1">
    <property type="nucleotide sequence ID" value="NZ_BAAAEW010000006.1"/>
</dbReference>
<feature type="domain" description="Peptidase M56" evidence="2">
    <location>
        <begin position="12"/>
        <end position="265"/>
    </location>
</feature>
<dbReference type="PANTHER" id="PTHR34978">
    <property type="entry name" value="POSSIBLE SENSOR-TRANSDUCER PROTEIN BLAR"/>
    <property type="match status" value="1"/>
</dbReference>
<dbReference type="InterPro" id="IPR052173">
    <property type="entry name" value="Beta-lactam_resp_regulator"/>
</dbReference>
<organism evidence="3 4">
    <name type="scientific">Ideonella azotifigens</name>
    <dbReference type="NCBI Taxonomy" id="513160"/>
    <lineage>
        <taxon>Bacteria</taxon>
        <taxon>Pseudomonadati</taxon>
        <taxon>Pseudomonadota</taxon>
        <taxon>Betaproteobacteria</taxon>
        <taxon>Burkholderiales</taxon>
        <taxon>Sphaerotilaceae</taxon>
        <taxon>Ideonella</taxon>
    </lineage>
</organism>
<keyword evidence="1" id="KW-1133">Transmembrane helix</keyword>
<comment type="caution">
    <text evidence="3">The sequence shown here is derived from an EMBL/GenBank/DDBJ whole genome shotgun (WGS) entry which is preliminary data.</text>
</comment>
<dbReference type="Pfam" id="PF05569">
    <property type="entry name" value="Peptidase_M56"/>
    <property type="match status" value="1"/>
</dbReference>
<gene>
    <name evidence="3" type="ORF">GCM10009107_12010</name>
</gene>
<dbReference type="InterPro" id="IPR008756">
    <property type="entry name" value="Peptidase_M56"/>
</dbReference>
<evidence type="ECO:0000259" key="2">
    <source>
        <dbReference type="Pfam" id="PF05569"/>
    </source>
</evidence>
<dbReference type="Proteomes" id="UP001500279">
    <property type="component" value="Unassembled WGS sequence"/>
</dbReference>
<dbReference type="PANTHER" id="PTHR34978:SF3">
    <property type="entry name" value="SLR0241 PROTEIN"/>
    <property type="match status" value="1"/>
</dbReference>
<evidence type="ECO:0000313" key="4">
    <source>
        <dbReference type="Proteomes" id="UP001500279"/>
    </source>
</evidence>
<evidence type="ECO:0000313" key="3">
    <source>
        <dbReference type="EMBL" id="GAA0745543.1"/>
    </source>
</evidence>
<keyword evidence="1" id="KW-0472">Membrane</keyword>
<evidence type="ECO:0000256" key="1">
    <source>
        <dbReference type="SAM" id="Phobius"/>
    </source>
</evidence>